<gene>
    <name evidence="2" type="ORF">CPUR_01337</name>
</gene>
<dbReference type="VEuPathDB" id="FungiDB:CPUR_01337"/>
<evidence type="ECO:0000313" key="3">
    <source>
        <dbReference type="Proteomes" id="UP000016801"/>
    </source>
</evidence>
<evidence type="ECO:0000256" key="1">
    <source>
        <dbReference type="SAM" id="MobiDB-lite"/>
    </source>
</evidence>
<protein>
    <submittedName>
        <fullName evidence="2">Uncharacterized protein</fullName>
    </submittedName>
</protein>
<evidence type="ECO:0000313" key="2">
    <source>
        <dbReference type="EMBL" id="CCE27863.1"/>
    </source>
</evidence>
<keyword evidence="3" id="KW-1185">Reference proteome</keyword>
<dbReference type="Proteomes" id="UP000016801">
    <property type="component" value="Unassembled WGS sequence"/>
</dbReference>
<accession>M1W6G4</accession>
<name>M1W6G4_CLAP2</name>
<sequence>MSLSQLFVGGTSRSLGLSDRGNRNGRNKIPNS</sequence>
<dbReference type="AlphaFoldDB" id="M1W6G4"/>
<feature type="compositionally biased region" description="Polar residues" evidence="1">
    <location>
        <begin position="1"/>
        <end position="15"/>
    </location>
</feature>
<organism evidence="2 3">
    <name type="scientific">Claviceps purpurea (strain 20.1)</name>
    <name type="common">Ergot fungus</name>
    <name type="synonym">Sphacelia segetum</name>
    <dbReference type="NCBI Taxonomy" id="1111077"/>
    <lineage>
        <taxon>Eukaryota</taxon>
        <taxon>Fungi</taxon>
        <taxon>Dikarya</taxon>
        <taxon>Ascomycota</taxon>
        <taxon>Pezizomycotina</taxon>
        <taxon>Sordariomycetes</taxon>
        <taxon>Hypocreomycetidae</taxon>
        <taxon>Hypocreales</taxon>
        <taxon>Clavicipitaceae</taxon>
        <taxon>Claviceps</taxon>
    </lineage>
</organism>
<reference evidence="2 3" key="1">
    <citation type="journal article" date="2013" name="PLoS Genet.">
        <title>Plant-symbiotic fungi as chemical engineers: Multi-genome analysis of the Clavicipitaceae reveals dynamics of alkaloid loci.</title>
        <authorList>
            <person name="Schardl C.L."/>
            <person name="Young C.A."/>
            <person name="Hesse U."/>
            <person name="Amyotte S.G."/>
            <person name="Andreeva K."/>
            <person name="Calie P.J."/>
            <person name="Fleetwood D.J."/>
            <person name="Haws D.C."/>
            <person name="Moore N."/>
            <person name="Oeser B."/>
            <person name="Panaccione D.G."/>
            <person name="Schweri K.K."/>
            <person name="Voisey C.R."/>
            <person name="Farman M.L."/>
            <person name="Jaromczyk J.W."/>
            <person name="Roe B.A."/>
            <person name="O'Sullivan D.M."/>
            <person name="Scott B."/>
            <person name="Tudzynski P."/>
            <person name="An Z."/>
            <person name="Arnaoudova E.G."/>
            <person name="Bullock C.T."/>
            <person name="Charlton N.D."/>
            <person name="Chen L."/>
            <person name="Cox M."/>
            <person name="Dinkins R.D."/>
            <person name="Florea S."/>
            <person name="Glenn A.E."/>
            <person name="Gordon A."/>
            <person name="Gueldener U."/>
            <person name="Harris D.R."/>
            <person name="Hollin W."/>
            <person name="Jaromczyk J."/>
            <person name="Johnson R.D."/>
            <person name="Khan A.K."/>
            <person name="Leistner E."/>
            <person name="Leuchtmann A."/>
            <person name="Li C."/>
            <person name="Liu J."/>
            <person name="Liu J."/>
            <person name="Liu M."/>
            <person name="Mace W."/>
            <person name="Machado C."/>
            <person name="Nagabhyru P."/>
            <person name="Pan J."/>
            <person name="Schmid J."/>
            <person name="Sugawara K."/>
            <person name="Steiner U."/>
            <person name="Takach J.E."/>
            <person name="Tanaka E."/>
            <person name="Webb J.S."/>
            <person name="Wilson E.V."/>
            <person name="Wiseman J.L."/>
            <person name="Yoshida R."/>
            <person name="Zeng Z."/>
        </authorList>
    </citation>
    <scope>NUCLEOTIDE SEQUENCE [LARGE SCALE GENOMIC DNA]</scope>
    <source>
        <strain evidence="2 3">20.1</strain>
    </source>
</reference>
<comment type="caution">
    <text evidence="2">The sequence shown here is derived from an EMBL/GenBank/DDBJ whole genome shotgun (WGS) entry which is preliminary data.</text>
</comment>
<proteinExistence type="predicted"/>
<dbReference type="HOGENOM" id="CLU_3392243_0_0_1"/>
<dbReference type="EMBL" id="CAGA01000006">
    <property type="protein sequence ID" value="CCE27863.1"/>
    <property type="molecule type" value="Genomic_DNA"/>
</dbReference>
<feature type="region of interest" description="Disordered" evidence="1">
    <location>
        <begin position="1"/>
        <end position="32"/>
    </location>
</feature>